<protein>
    <submittedName>
        <fullName evidence="1">Uncharacterized protein</fullName>
    </submittedName>
</protein>
<comment type="caution">
    <text evidence="1">The sequence shown here is derived from an EMBL/GenBank/DDBJ whole genome shotgun (WGS) entry which is preliminary data.</text>
</comment>
<reference evidence="1 2" key="1">
    <citation type="journal article" date="2018" name="Microbiome">
        <title>Fine metagenomic profile of the Mediterranean stratified and mixed water columns revealed by assembly and recruitment.</title>
        <authorList>
            <person name="Haro-Moreno J.M."/>
            <person name="Lopez-Perez M."/>
            <person name="De La Torre J.R."/>
            <person name="Picazo A."/>
            <person name="Camacho A."/>
            <person name="Rodriguez-Valera F."/>
        </authorList>
    </citation>
    <scope>NUCLEOTIDE SEQUENCE [LARGE SCALE GENOMIC DNA]</scope>
    <source>
        <strain evidence="1">MED-G84</strain>
    </source>
</reference>
<sequence length="181" mass="20996">MINLSFQKQQCHLTLEQGLEEYHAFLKANGKKQLIDAPGSTVIRDHDATHVIFGLDTSLEEESLLDSWVFSGTEWKLKQLLAYNKLPELKDLNKAFWKDPGYLKLGMVVIRAIPLKLKIWKRAKQMKKKWPFASPDYLLAKRICDLREEYGINILTPEERSTIKPLQWTGSINKNINDKKT</sequence>
<dbReference type="EMBL" id="QOPC01000023">
    <property type="protein sequence ID" value="RCL37390.1"/>
    <property type="molecule type" value="Genomic_DNA"/>
</dbReference>
<organism evidence="1 2">
    <name type="scientific">SAR86 cluster bacterium</name>
    <dbReference type="NCBI Taxonomy" id="2030880"/>
    <lineage>
        <taxon>Bacteria</taxon>
        <taxon>Pseudomonadati</taxon>
        <taxon>Pseudomonadota</taxon>
        <taxon>Gammaproteobacteria</taxon>
        <taxon>SAR86 cluster</taxon>
    </lineage>
</organism>
<evidence type="ECO:0000313" key="2">
    <source>
        <dbReference type="Proteomes" id="UP000253032"/>
    </source>
</evidence>
<gene>
    <name evidence="1" type="ORF">DBW98_03875</name>
</gene>
<name>A0A368BJB6_9GAMM</name>
<dbReference type="AlphaFoldDB" id="A0A368BJB6"/>
<proteinExistence type="predicted"/>
<evidence type="ECO:0000313" key="1">
    <source>
        <dbReference type="EMBL" id="RCL37390.1"/>
    </source>
</evidence>
<accession>A0A368BJB6</accession>
<dbReference type="Proteomes" id="UP000253032">
    <property type="component" value="Unassembled WGS sequence"/>
</dbReference>